<feature type="compositionally biased region" description="Basic and acidic residues" evidence="2">
    <location>
        <begin position="260"/>
        <end position="270"/>
    </location>
</feature>
<keyword evidence="1" id="KW-0235">DNA replication</keyword>
<dbReference type="SUPFAM" id="SSF46565">
    <property type="entry name" value="Chaperone J-domain"/>
    <property type="match status" value="1"/>
</dbReference>
<gene>
    <name evidence="4" type="ORF">ERS852480_04918</name>
</gene>
<evidence type="ECO:0000313" key="5">
    <source>
        <dbReference type="Proteomes" id="UP000095512"/>
    </source>
</evidence>
<dbReference type="Gene3D" id="1.10.287.110">
    <property type="entry name" value="DnaJ domain"/>
    <property type="match status" value="1"/>
</dbReference>
<name>A0A174TTN9_9FIRM</name>
<accession>A0A174TTN9</accession>
<evidence type="ECO:0000259" key="3">
    <source>
        <dbReference type="Pfam" id="PF18847"/>
    </source>
</evidence>
<dbReference type="Proteomes" id="UP000095512">
    <property type="component" value="Unassembled WGS sequence"/>
</dbReference>
<evidence type="ECO:0000256" key="2">
    <source>
        <dbReference type="SAM" id="MobiDB-lite"/>
    </source>
</evidence>
<protein>
    <recommendedName>
        <fullName evidence="3">Large polyvalent protein associated domain-containing protein</fullName>
    </recommendedName>
</protein>
<dbReference type="GO" id="GO:0006260">
    <property type="term" value="P:DNA replication"/>
    <property type="evidence" value="ECO:0007669"/>
    <property type="project" value="UniProtKB-KW"/>
</dbReference>
<dbReference type="InterPro" id="IPR036869">
    <property type="entry name" value="J_dom_sf"/>
</dbReference>
<evidence type="ECO:0000256" key="1">
    <source>
        <dbReference type="ARBA" id="ARBA00022705"/>
    </source>
</evidence>
<dbReference type="AlphaFoldDB" id="A0A174TTN9"/>
<dbReference type="EMBL" id="CZAB01000091">
    <property type="protein sequence ID" value="CUQ12426.1"/>
    <property type="molecule type" value="Genomic_DNA"/>
</dbReference>
<dbReference type="Pfam" id="PF18847">
    <property type="entry name" value="LPD29"/>
    <property type="match status" value="1"/>
</dbReference>
<dbReference type="RefSeq" id="WP_057572994.1">
    <property type="nucleotide sequence ID" value="NZ_CZAB01000091.1"/>
</dbReference>
<feature type="domain" description="Large polyvalent protein associated" evidence="3">
    <location>
        <begin position="89"/>
        <end position="202"/>
    </location>
</feature>
<evidence type="ECO:0000313" key="4">
    <source>
        <dbReference type="EMBL" id="CUQ12426.1"/>
    </source>
</evidence>
<organism evidence="4 5">
    <name type="scientific">Enterocloster clostridioformis</name>
    <dbReference type="NCBI Taxonomy" id="1531"/>
    <lineage>
        <taxon>Bacteria</taxon>
        <taxon>Bacillati</taxon>
        <taxon>Bacillota</taxon>
        <taxon>Clostridia</taxon>
        <taxon>Lachnospirales</taxon>
        <taxon>Lachnospiraceae</taxon>
        <taxon>Enterocloster</taxon>
    </lineage>
</organism>
<sequence length="345" mass="39965">MTKYFKNVKSLEDLKNQFKALARKNHPDAGGNADTMKEINCEYDALFPIWKNRHNIEEPQSQTTETADSTRRKFYTEWGWEGSRYNSNMSTTEISKTIKIYCKEKYPTWKFSVTSEYFAGGSSINISVMEAPEQIFDLESCRKAYAEHLEAEKAGYYGGCGLAMDIEKMLADDNMHWQLHSISDRDKQYFTEYGFTVLEDVYKFMQSYNFDDSDSMIDYFHCNFYESFNIGKWNRGFKVVPKTARIKNQGTTPAKKASRKAAEPKKETPKGIENNAEYTYKITKGEDTRDGSELWLVRIEETLDREAYKAEAAAMKERGGYYSKFRKAFIFRFDPTEILSGGKAA</sequence>
<dbReference type="InterPro" id="IPR041311">
    <property type="entry name" value="LPD29"/>
</dbReference>
<feature type="region of interest" description="Disordered" evidence="2">
    <location>
        <begin position="248"/>
        <end position="274"/>
    </location>
</feature>
<reference evidence="4 5" key="1">
    <citation type="submission" date="2015-09" db="EMBL/GenBank/DDBJ databases">
        <authorList>
            <consortium name="Pathogen Informatics"/>
        </authorList>
    </citation>
    <scope>NUCLEOTIDE SEQUENCE [LARGE SCALE GENOMIC DNA]</scope>
    <source>
        <strain evidence="4 5">2789STDY5834865</strain>
    </source>
</reference>
<proteinExistence type="predicted"/>